<dbReference type="OrthoDB" id="186031at2759"/>
<evidence type="ECO:0000256" key="3">
    <source>
        <dbReference type="ARBA" id="ARBA00023123"/>
    </source>
</evidence>
<proteinExistence type="inferred from homology"/>
<dbReference type="GO" id="GO:0005737">
    <property type="term" value="C:cytoplasm"/>
    <property type="evidence" value="ECO:0007669"/>
    <property type="project" value="TreeGrafter"/>
</dbReference>
<dbReference type="SUPFAM" id="SSF50729">
    <property type="entry name" value="PH domain-like"/>
    <property type="match status" value="1"/>
</dbReference>
<feature type="region of interest" description="Disordered" evidence="7">
    <location>
        <begin position="342"/>
        <end position="373"/>
    </location>
</feature>
<dbReference type="GO" id="GO:0007015">
    <property type="term" value="P:actin filament organization"/>
    <property type="evidence" value="ECO:0007669"/>
    <property type="project" value="TreeGrafter"/>
</dbReference>
<dbReference type="Pfam" id="PF21743">
    <property type="entry name" value="PTM_DIR17_Tudor"/>
    <property type="match status" value="1"/>
</dbReference>
<feature type="binding site" evidence="6">
    <location>
        <begin position="157"/>
        <end position="164"/>
    </location>
    <ligand>
        <name>ATP</name>
        <dbReference type="ChEBI" id="CHEBI:30616"/>
    </ligand>
</feature>
<keyword evidence="1 6" id="KW-0547">Nucleotide-binding</keyword>
<comment type="caution">
    <text evidence="12">The sequence shown here is derived from an EMBL/GenBank/DDBJ whole genome shotgun (WGS) entry which is preliminary data.</text>
</comment>
<dbReference type="CDD" id="cd00201">
    <property type="entry name" value="WW"/>
    <property type="match status" value="1"/>
</dbReference>
<evidence type="ECO:0000256" key="2">
    <source>
        <dbReference type="ARBA" id="ARBA00022840"/>
    </source>
</evidence>
<dbReference type="Pfam" id="PF00063">
    <property type="entry name" value="Myosin_head"/>
    <property type="match status" value="1"/>
</dbReference>
<feature type="domain" description="PH" evidence="8">
    <location>
        <begin position="1635"/>
        <end position="1745"/>
    </location>
</feature>
<dbReference type="InterPro" id="IPR038185">
    <property type="entry name" value="MyTH4_dom_sf"/>
</dbReference>
<dbReference type="Gene3D" id="1.20.120.720">
    <property type="entry name" value="Myosin VI head, motor domain, U50 subdomain"/>
    <property type="match status" value="1"/>
</dbReference>
<evidence type="ECO:0000313" key="13">
    <source>
        <dbReference type="Proteomes" id="UP001165082"/>
    </source>
</evidence>
<dbReference type="SMART" id="SM00139">
    <property type="entry name" value="MyTH4"/>
    <property type="match status" value="1"/>
</dbReference>
<keyword evidence="4 6" id="KW-0505">Motor protein</keyword>
<feature type="domain" description="WW" evidence="9">
    <location>
        <begin position="1765"/>
        <end position="1793"/>
    </location>
</feature>
<sequence>MASLPPPPAPAWVWCRDEEDGYLPVKVQRSTSTSSTVVTQNGEVKTISAADVIAPISNPSYLTVLADDLVQMDDVNKMTVVDSLRRRMAEEKIYTAVGDILIALNPYKQLPLYTPAVIDEYTKRDPVDLGPHVFGVAMDAFRSMIADNRDQSILISGESGAGKTEATKQCLHLLSEVARGEHGEQELTNTENKILKANPVLEAFGNAKTVRNDNSSRFGKYMQVHFSTSFVIVGCGTINYLLEKSRVVKPQNGERNYHVMYQLCARGQEMFPELGLAPPTFFKCLVKGGVTNIEGHDDSAEFDVLISAMKTLGFSASEQKQIFGIVATVLHLGQVEFLESADNSDGSTVASGRRGSVSGGSGRRRSSTVSSGDASAVGLKTAAAIMGVGKEQLAEALTHRTVMNVLADLDVKAAGSARDALAKELYGRLFNWIVLRINNATKDTSVASMTIGILDIFGFEIFQLNSFEQLCINYANERLQQHFTNHTFDMEEQLYKSEGVPYDNIAYINNQDVIDLISGKKSLFNTLDDEVVTPRGSDMGFLNKCKNNFASNSKYSTNFKKPTTFCLNHYAGKVTYEIDGFLEKNKDRMFDDLSDLMRTSTNSILSKELFSGDVENISNERTSTGKYKTQSRKFADQLNGLVKMLLTTDPHYIRCIKTNPTKAPMVYRGAMVEEQLLYSGVFEATEIRKKGYPFRLSHLRFFRKYWLLAKSEVPSPAHVKDWRDACKTLVEALARQGPFKDVKDCRVGQTLVLWRVAQEHPLREARKQVEVTAAIIMQCAHRSSSARHTMKELAKIRTMYATASEGRDLPLTLKAYAISQSISFRNHYVVKLERLKYCLEKEVELEKKFETLVACKLQDVDEEFEKLVEEGRDIGMQSELFKKAEEMYEQVAEKRACRETLRAHLGSDDPDENEISSVLQRLDKLKAKYGEGMGVEEEQPARELYEHIVAELSIAATLAQTLKDTAFPVTHVPSDCDTSQLEASYSELEAHGPRKATSRELLSLSSFTKKIRMAASFAVLESSKNDMVTSDGADPWEDFVNASNDAEEVLDLTSASGQDVALAVSREIAQGQDILKLYHAIVADIKSALDEQPCPSEKQLRGAIMAAESFEAKKLTDVPLTSAELAHATKSLERVLKEKVLMEALRAALEAERLGPAETLPPGTSIVTDLLDLAVRECNVFGISHPDDTKQLTHAIYMRRLRVTVKEVVTKHKQWSRSEGDDFVAANATIEVLEGVLQERPRDLNPTNDSEANIAVDVTLRFSVVEEIVKRMDRASETWDEEALAHHVYQAERLNLESSENEEWRDSVKRAREVLATVEALRESLEKAILESDRIGLVESLNKAEEIGYDKPIVTNAKDLLIKIDEVIEQARIAVWSLEREIDMLPVVQKSTNISFTNDDIDLLRTYLALPLDKFFGVQLEQAEKAGDMDMMVETWTRLHDIIFESAGNSYHFSHSRVLKSRDEWVGRRFDDPIPDTRTRRKMDQMLQHSSDEMKTSLTKLVNADSLNLAALQFKNIMGYMGDRPSMYRDVFADEVVRIGLEYPDLQDETYCQLMKQLSHNPNRESSDRGWYLLEICVRKFPPSTALSMYLESFIRDHGHGDLVATLSTTILKLGRHRTQTTATKVKVSQILSAAGELSGWLIKRAISQGGGKLSSNKKRYFVLTSDALSYYKTPESASSNSILGSTKVRNIKRTYAANLDDIGDLGGTLFPFVVESSSGKVSLLCADSNELRSKWIGRIQGARDSYWEENGEEEQQSSGQVGVWREAVDKTNGRTYFYNTVTLETTWVKPINRGSVEGLSGAPAYVDDNQVNGGDKYVGKQIMKPFDEEVYEGVVIDFFPAVEADSIPDLWRVKYSDGDEEDVELFELEAAVEFYKEHGGDVERALASLKL</sequence>
<dbReference type="GO" id="GO:0016459">
    <property type="term" value="C:myosin complex"/>
    <property type="evidence" value="ECO:0007669"/>
    <property type="project" value="UniProtKB-KW"/>
</dbReference>
<name>A0A9W7EF61_9STRA</name>
<organism evidence="12 13">
    <name type="scientific">Triparma retinervis</name>
    <dbReference type="NCBI Taxonomy" id="2557542"/>
    <lineage>
        <taxon>Eukaryota</taxon>
        <taxon>Sar</taxon>
        <taxon>Stramenopiles</taxon>
        <taxon>Ochrophyta</taxon>
        <taxon>Bolidophyceae</taxon>
        <taxon>Parmales</taxon>
        <taxon>Triparmaceae</taxon>
        <taxon>Triparma</taxon>
    </lineage>
</organism>
<dbReference type="PROSITE" id="PS01159">
    <property type="entry name" value="WW_DOMAIN_1"/>
    <property type="match status" value="1"/>
</dbReference>
<dbReference type="PROSITE" id="PS51456">
    <property type="entry name" value="MYOSIN_MOTOR"/>
    <property type="match status" value="1"/>
</dbReference>
<dbReference type="SUPFAM" id="SSF51045">
    <property type="entry name" value="WW domain"/>
    <property type="match status" value="1"/>
</dbReference>
<dbReference type="PROSITE" id="PS51016">
    <property type="entry name" value="MYTH4"/>
    <property type="match status" value="1"/>
</dbReference>
<evidence type="ECO:0000259" key="8">
    <source>
        <dbReference type="PROSITE" id="PS50003"/>
    </source>
</evidence>
<dbReference type="PROSITE" id="PS50003">
    <property type="entry name" value="PH_DOMAIN"/>
    <property type="match status" value="1"/>
</dbReference>
<evidence type="ECO:0000259" key="11">
    <source>
        <dbReference type="PROSITE" id="PS51456"/>
    </source>
</evidence>
<dbReference type="PANTHER" id="PTHR13140">
    <property type="entry name" value="MYOSIN"/>
    <property type="match status" value="1"/>
</dbReference>
<comment type="similarity">
    <text evidence="6">Belongs to the TRAFAC class myosin-kinesin ATPase superfamily. Myosin family.</text>
</comment>
<dbReference type="Proteomes" id="UP001165082">
    <property type="component" value="Unassembled WGS sequence"/>
</dbReference>
<dbReference type="PROSITE" id="PS50020">
    <property type="entry name" value="WW_DOMAIN_2"/>
    <property type="match status" value="1"/>
</dbReference>
<dbReference type="InterPro" id="IPR000857">
    <property type="entry name" value="MyTH4_dom"/>
</dbReference>
<dbReference type="InterPro" id="IPR027417">
    <property type="entry name" value="P-loop_NTPase"/>
</dbReference>
<dbReference type="SUPFAM" id="SSF52540">
    <property type="entry name" value="P-loop containing nucleoside triphosphate hydrolases"/>
    <property type="match status" value="1"/>
</dbReference>
<dbReference type="InterPro" id="IPR001849">
    <property type="entry name" value="PH_domain"/>
</dbReference>
<gene>
    <name evidence="12" type="ORF">TrRE_jg3065</name>
</gene>
<evidence type="ECO:0000259" key="9">
    <source>
        <dbReference type="PROSITE" id="PS50020"/>
    </source>
</evidence>
<dbReference type="EMBL" id="BRXZ01001682">
    <property type="protein sequence ID" value="GMH76562.1"/>
    <property type="molecule type" value="Genomic_DNA"/>
</dbReference>
<evidence type="ECO:0000256" key="4">
    <source>
        <dbReference type="ARBA" id="ARBA00023175"/>
    </source>
</evidence>
<keyword evidence="13" id="KW-1185">Reference proteome</keyword>
<keyword evidence="3 6" id="KW-0518">Myosin</keyword>
<dbReference type="Gene3D" id="2.30.29.30">
    <property type="entry name" value="Pleckstrin-homology domain (PH domain)/Phosphotyrosine-binding domain (PTB)"/>
    <property type="match status" value="1"/>
</dbReference>
<dbReference type="GO" id="GO:0016020">
    <property type="term" value="C:membrane"/>
    <property type="evidence" value="ECO:0007669"/>
    <property type="project" value="TreeGrafter"/>
</dbReference>
<dbReference type="InterPro" id="IPR001202">
    <property type="entry name" value="WW_dom"/>
</dbReference>
<feature type="region of interest" description="Actin-binding" evidence="6">
    <location>
        <begin position="638"/>
        <end position="660"/>
    </location>
</feature>
<keyword evidence="2 6" id="KW-0067">ATP-binding</keyword>
<dbReference type="PRINTS" id="PR00193">
    <property type="entry name" value="MYOSINHEAVY"/>
</dbReference>
<evidence type="ECO:0000259" key="10">
    <source>
        <dbReference type="PROSITE" id="PS51016"/>
    </source>
</evidence>
<dbReference type="Pfam" id="PF00784">
    <property type="entry name" value="MyTH4"/>
    <property type="match status" value="1"/>
</dbReference>
<evidence type="ECO:0000256" key="7">
    <source>
        <dbReference type="SAM" id="MobiDB-lite"/>
    </source>
</evidence>
<dbReference type="InterPro" id="IPR011993">
    <property type="entry name" value="PH-like_dom_sf"/>
</dbReference>
<evidence type="ECO:0000256" key="6">
    <source>
        <dbReference type="PROSITE-ProRule" id="PRU00782"/>
    </source>
</evidence>
<dbReference type="Gene3D" id="1.25.40.530">
    <property type="entry name" value="MyTH4 domain"/>
    <property type="match status" value="1"/>
</dbReference>
<dbReference type="Gene3D" id="2.20.70.10">
    <property type="match status" value="1"/>
</dbReference>
<evidence type="ECO:0000256" key="1">
    <source>
        <dbReference type="ARBA" id="ARBA00022741"/>
    </source>
</evidence>
<dbReference type="Gene3D" id="1.10.10.820">
    <property type="match status" value="1"/>
</dbReference>
<protein>
    <submittedName>
        <fullName evidence="12">Uncharacterized protein</fullName>
    </submittedName>
</protein>
<dbReference type="SMART" id="SM00242">
    <property type="entry name" value="MYSc"/>
    <property type="match status" value="1"/>
</dbReference>
<dbReference type="Gene3D" id="3.40.850.10">
    <property type="entry name" value="Kinesin motor domain"/>
    <property type="match status" value="1"/>
</dbReference>
<reference evidence="12" key="1">
    <citation type="submission" date="2022-07" db="EMBL/GenBank/DDBJ databases">
        <title>Genome analysis of Parmales, a sister group of diatoms, reveals the evolutionary specialization of diatoms from phago-mixotrophs to photoautotrophs.</title>
        <authorList>
            <person name="Ban H."/>
            <person name="Sato S."/>
            <person name="Yoshikawa S."/>
            <person name="Kazumasa Y."/>
            <person name="Nakamura Y."/>
            <person name="Ichinomiya M."/>
            <person name="Saitoh K."/>
            <person name="Sato N."/>
            <person name="Blanc-Mathieu R."/>
            <person name="Endo H."/>
            <person name="Kuwata A."/>
            <person name="Ogata H."/>
        </authorList>
    </citation>
    <scope>NUCLEOTIDE SEQUENCE</scope>
</reference>
<accession>A0A9W7EF61</accession>
<dbReference type="Pfam" id="PF00397">
    <property type="entry name" value="WW"/>
    <property type="match status" value="1"/>
</dbReference>
<feature type="compositionally biased region" description="Low complexity" evidence="7">
    <location>
        <begin position="346"/>
        <end position="356"/>
    </location>
</feature>
<dbReference type="CDD" id="cd00124">
    <property type="entry name" value="MYSc"/>
    <property type="match status" value="1"/>
</dbReference>
<dbReference type="InterPro" id="IPR036961">
    <property type="entry name" value="Kinesin_motor_dom_sf"/>
</dbReference>
<dbReference type="Gene3D" id="1.20.5.4820">
    <property type="match status" value="1"/>
</dbReference>
<dbReference type="InterPro" id="IPR001609">
    <property type="entry name" value="Myosin_head_motor_dom-like"/>
</dbReference>
<dbReference type="SMART" id="SM00456">
    <property type="entry name" value="WW"/>
    <property type="match status" value="1"/>
</dbReference>
<dbReference type="GO" id="GO:0005524">
    <property type="term" value="F:ATP binding"/>
    <property type="evidence" value="ECO:0007669"/>
    <property type="project" value="UniProtKB-UniRule"/>
</dbReference>
<dbReference type="GO" id="GO:0051015">
    <property type="term" value="F:actin filament binding"/>
    <property type="evidence" value="ECO:0007669"/>
    <property type="project" value="TreeGrafter"/>
</dbReference>
<dbReference type="Pfam" id="PF00169">
    <property type="entry name" value="PH"/>
    <property type="match status" value="1"/>
</dbReference>
<feature type="domain" description="Myosin motor" evidence="11">
    <location>
        <begin position="64"/>
        <end position="767"/>
    </location>
</feature>
<dbReference type="InterPro" id="IPR047365">
    <property type="entry name" value="Tudor_AtPTM-like"/>
</dbReference>
<dbReference type="Gene3D" id="1.20.58.530">
    <property type="match status" value="1"/>
</dbReference>
<dbReference type="PANTHER" id="PTHR13140:SF706">
    <property type="entry name" value="DILUTE CLASS UNCONVENTIONAL MYOSIN, ISOFORM C"/>
    <property type="match status" value="1"/>
</dbReference>
<feature type="domain" description="MyTH4" evidence="10">
    <location>
        <begin position="1489"/>
        <end position="1630"/>
    </location>
</feature>
<dbReference type="GO" id="GO:0000146">
    <property type="term" value="F:microfilament motor activity"/>
    <property type="evidence" value="ECO:0007669"/>
    <property type="project" value="TreeGrafter"/>
</dbReference>
<dbReference type="InterPro" id="IPR036020">
    <property type="entry name" value="WW_dom_sf"/>
</dbReference>
<evidence type="ECO:0000256" key="5">
    <source>
        <dbReference type="ARBA" id="ARBA00023203"/>
    </source>
</evidence>
<dbReference type="SMART" id="SM00233">
    <property type="entry name" value="PH"/>
    <property type="match status" value="1"/>
</dbReference>
<evidence type="ECO:0000313" key="12">
    <source>
        <dbReference type="EMBL" id="GMH76562.1"/>
    </source>
</evidence>
<keyword evidence="5 6" id="KW-0009">Actin-binding</keyword>